<feature type="domain" description="Xylulose 5-phosphate/Fructose 6-phosphate phosphoketolase N-terminal" evidence="2">
    <location>
        <begin position="71"/>
        <end position="371"/>
    </location>
</feature>
<evidence type="ECO:0000313" key="4">
    <source>
        <dbReference type="Proteomes" id="UP000234845"/>
    </source>
</evidence>
<dbReference type="AlphaFoldDB" id="A0A2N5XYZ9"/>
<feature type="region of interest" description="Disordered" evidence="1">
    <location>
        <begin position="405"/>
        <end position="436"/>
    </location>
</feature>
<accession>A0A2N5XYZ9</accession>
<dbReference type="PANTHER" id="PTHR31273">
    <property type="entry name" value="PHOSPHOKETOLASE-RELATED"/>
    <property type="match status" value="1"/>
</dbReference>
<dbReference type="InterPro" id="IPR009014">
    <property type="entry name" value="Transketo_C/PFOR_II"/>
</dbReference>
<name>A0A2N5XYZ9_9GAMM</name>
<dbReference type="PANTHER" id="PTHR31273:SF0">
    <property type="entry name" value="PHOSPHOKETOLASE-RELATED"/>
    <property type="match status" value="1"/>
</dbReference>
<dbReference type="Pfam" id="PF03894">
    <property type="entry name" value="XFP"/>
    <property type="match status" value="1"/>
</dbReference>
<comment type="caution">
    <text evidence="3">The sequence shown here is derived from an EMBL/GenBank/DDBJ whole genome shotgun (WGS) entry which is preliminary data.</text>
</comment>
<gene>
    <name evidence="3" type="ORF">CWI75_16090</name>
</gene>
<reference evidence="4" key="1">
    <citation type="submission" date="2017-11" db="EMBL/GenBank/DDBJ databases">
        <title>The draft genome sequence of Chromatocurvus sp. F02.</title>
        <authorList>
            <person name="Du Z.-J."/>
            <person name="Chang Y.-Q."/>
        </authorList>
    </citation>
    <scope>NUCLEOTIDE SEQUENCE [LARGE SCALE GENOMIC DNA]</scope>
    <source>
        <strain evidence="4">F02</strain>
    </source>
</reference>
<evidence type="ECO:0000259" key="2">
    <source>
        <dbReference type="Pfam" id="PF09364"/>
    </source>
</evidence>
<dbReference type="EMBL" id="PKLZ01000014">
    <property type="protein sequence ID" value="PLW81352.1"/>
    <property type="molecule type" value="Genomic_DNA"/>
</dbReference>
<dbReference type="RefSeq" id="WP_101522553.1">
    <property type="nucleotide sequence ID" value="NZ_PKLZ01000014.1"/>
</dbReference>
<evidence type="ECO:0000313" key="3">
    <source>
        <dbReference type="EMBL" id="PLW81352.1"/>
    </source>
</evidence>
<dbReference type="Gene3D" id="3.40.50.920">
    <property type="match status" value="1"/>
</dbReference>
<sequence length="825" mass="90339">MDIESRAATEAEQAKQAEQFRQGSTTFAHWAAGYGVITHTDETQVRIHDLANRLDRAGAVAKMDSVFDLLAAADRVASAAMWLVVHMTYTKNVYLDGRDLTESDFKADPEGHTGGSLNMVPAYTGYLVANTLTGLTRSWLMGQGHCVSAIDATNLLVGNMTPEHAERYEVSNPGLTRFVRDFYSYAVTPQGTPESPLGSHVNAHTAGGMMEGGYLGFAELQYAHMPLPGERLVTFLSDGSFEEQRGSDWTPRWWRAEDCGLIAPFMIMNGRRIDQRSSMAMKGGSSWLSKHLELNGFTPLFIDGRDPASFAWGIIEMESGLNQAAEAIKKGDTDYPAPVYYGIAEAPKGYGFPGAGTNRAHNLPLQDNPAENAQACDEFNVAARKLWLDPDELDLAVQILNQHTVQKRPREKDHPLAHRQVPTPTFPEPPWRNPEAADSVSAMKGVAECFIGITKENPSLRVRLGNPDEIESNRLDAALELFEHRVTSPEKGVPEDTHGRVITALNEEAVINAVLANKGGINLLASYEAFMVKMLGAIRQELIFARHLCGAGRPPGWLSVPVIATSHTWENGKNEQSHQDTTFCEALLGEMTDVSRVLFPADWNSAIAALQATYSTHGQIWTLVIPKRPLPVFFSKQQAQQLAHDGAVRLRGAGSKTERLQLVATGGYQLAEVLKASERLDHAGVRHAVVYLQEPGRFRTPRDQRESAVMAPADVIADLFPRPAQARVFLTHTRPEPMIGAIWPLLTDAVQTPVLGYINQGGTLDEAGMLFANRSTWAHVLAASAAALGDEPEKFLRAEEYRAVIGETEPAVILHAQPGRIGGLE</sequence>
<dbReference type="InterPro" id="IPR018970">
    <property type="entry name" value="Xul5P/Fru6P_PKetolase_N"/>
</dbReference>
<dbReference type="Proteomes" id="UP000234845">
    <property type="component" value="Unassembled WGS sequence"/>
</dbReference>
<dbReference type="SUPFAM" id="SSF52518">
    <property type="entry name" value="Thiamin diphosphate-binding fold (THDP-binding)"/>
    <property type="match status" value="2"/>
</dbReference>
<feature type="region of interest" description="Disordered" evidence="1">
    <location>
        <begin position="1"/>
        <end position="20"/>
    </location>
</feature>
<dbReference type="GO" id="GO:0005975">
    <property type="term" value="P:carbohydrate metabolic process"/>
    <property type="evidence" value="ECO:0007669"/>
    <property type="project" value="InterPro"/>
</dbReference>
<evidence type="ECO:0000256" key="1">
    <source>
        <dbReference type="SAM" id="MobiDB-lite"/>
    </source>
</evidence>
<dbReference type="GO" id="GO:0016832">
    <property type="term" value="F:aldehyde-lyase activity"/>
    <property type="evidence" value="ECO:0007669"/>
    <property type="project" value="InterPro"/>
</dbReference>
<protein>
    <submittedName>
        <fullName evidence="3">Xylulose 5-phosphate 3-epimerase</fullName>
    </submittedName>
</protein>
<proteinExistence type="predicted"/>
<dbReference type="InterPro" id="IPR029061">
    <property type="entry name" value="THDP-binding"/>
</dbReference>
<keyword evidence="4" id="KW-1185">Reference proteome</keyword>
<dbReference type="InterPro" id="IPR005593">
    <property type="entry name" value="Xul5P/Fru6P_PKetolase"/>
</dbReference>
<dbReference type="OrthoDB" id="9758450at2"/>
<dbReference type="Gene3D" id="3.40.50.970">
    <property type="match status" value="2"/>
</dbReference>
<organism evidence="3 4">
    <name type="scientific">Kineobactrum sediminis</name>
    <dbReference type="NCBI Taxonomy" id="1905677"/>
    <lineage>
        <taxon>Bacteria</taxon>
        <taxon>Pseudomonadati</taxon>
        <taxon>Pseudomonadota</taxon>
        <taxon>Gammaproteobacteria</taxon>
        <taxon>Cellvibrionales</taxon>
        <taxon>Halieaceae</taxon>
        <taxon>Kineobactrum</taxon>
    </lineage>
</organism>
<feature type="compositionally biased region" description="Basic and acidic residues" evidence="1">
    <location>
        <begin position="1"/>
        <end position="15"/>
    </location>
</feature>
<dbReference type="Pfam" id="PF09364">
    <property type="entry name" value="XFP_N"/>
    <property type="match status" value="1"/>
</dbReference>